<evidence type="ECO:0000256" key="1">
    <source>
        <dbReference type="ARBA" id="ARBA00001946"/>
    </source>
</evidence>
<keyword evidence="11" id="KW-1185">Reference proteome</keyword>
<evidence type="ECO:0000256" key="2">
    <source>
        <dbReference type="ARBA" id="ARBA00013081"/>
    </source>
</evidence>
<dbReference type="Pfam" id="PF03031">
    <property type="entry name" value="NIF"/>
    <property type="match status" value="1"/>
</dbReference>
<evidence type="ECO:0000256" key="7">
    <source>
        <dbReference type="ARBA" id="ARBA00047761"/>
    </source>
</evidence>
<proteinExistence type="predicted"/>
<evidence type="ECO:0000256" key="5">
    <source>
        <dbReference type="ARBA" id="ARBA00022842"/>
    </source>
</evidence>
<evidence type="ECO:0000256" key="3">
    <source>
        <dbReference type="ARBA" id="ARBA00022723"/>
    </source>
</evidence>
<dbReference type="STRING" id="90262.A0A1X2IE45"/>
<comment type="catalytic activity">
    <reaction evidence="7">
        <text>O-phospho-L-seryl-[protein] + H2O = L-seryl-[protein] + phosphate</text>
        <dbReference type="Rhea" id="RHEA:20629"/>
        <dbReference type="Rhea" id="RHEA-COMP:9863"/>
        <dbReference type="Rhea" id="RHEA-COMP:11604"/>
        <dbReference type="ChEBI" id="CHEBI:15377"/>
        <dbReference type="ChEBI" id="CHEBI:29999"/>
        <dbReference type="ChEBI" id="CHEBI:43474"/>
        <dbReference type="ChEBI" id="CHEBI:83421"/>
        <dbReference type="EC" id="3.1.3.16"/>
    </reaction>
</comment>
<dbReference type="GO" id="GO:0004722">
    <property type="term" value="F:protein serine/threonine phosphatase activity"/>
    <property type="evidence" value="ECO:0007669"/>
    <property type="project" value="UniProtKB-EC"/>
</dbReference>
<dbReference type="CDD" id="cd07521">
    <property type="entry name" value="HAD_FCP1-like"/>
    <property type="match status" value="1"/>
</dbReference>
<dbReference type="Gene3D" id="3.40.50.1000">
    <property type="entry name" value="HAD superfamily/HAD-like"/>
    <property type="match status" value="1"/>
</dbReference>
<evidence type="ECO:0000259" key="9">
    <source>
        <dbReference type="PROSITE" id="PS50969"/>
    </source>
</evidence>
<accession>A0A1X2IE45</accession>
<dbReference type="InterPro" id="IPR004274">
    <property type="entry name" value="FCP1_dom"/>
</dbReference>
<dbReference type="EC" id="3.1.3.16" evidence="2"/>
<keyword evidence="6" id="KW-0904">Protein phosphatase</keyword>
<reference evidence="10 11" key="1">
    <citation type="submission" date="2016-07" db="EMBL/GenBank/DDBJ databases">
        <title>Pervasive Adenine N6-methylation of Active Genes in Fungi.</title>
        <authorList>
            <consortium name="DOE Joint Genome Institute"/>
            <person name="Mondo S.J."/>
            <person name="Dannebaum R.O."/>
            <person name="Kuo R.C."/>
            <person name="Labutti K."/>
            <person name="Haridas S."/>
            <person name="Kuo A."/>
            <person name="Salamov A."/>
            <person name="Ahrendt S.R."/>
            <person name="Lipzen A."/>
            <person name="Sullivan W."/>
            <person name="Andreopoulos W.B."/>
            <person name="Clum A."/>
            <person name="Lindquist E."/>
            <person name="Daum C."/>
            <person name="Ramamoorthy G.K."/>
            <person name="Gryganskyi A."/>
            <person name="Culley D."/>
            <person name="Magnuson J.K."/>
            <person name="James T.Y."/>
            <person name="O'Malley M.A."/>
            <person name="Stajich J.E."/>
            <person name="Spatafora J.W."/>
            <person name="Visel A."/>
            <person name="Grigoriev I.V."/>
        </authorList>
    </citation>
    <scope>NUCLEOTIDE SEQUENCE [LARGE SCALE GENOMIC DNA]</scope>
    <source>
        <strain evidence="10 11">NRRL 1336</strain>
    </source>
</reference>
<dbReference type="AlphaFoldDB" id="A0A1X2IE45"/>
<evidence type="ECO:0000256" key="8">
    <source>
        <dbReference type="ARBA" id="ARBA00048336"/>
    </source>
</evidence>
<evidence type="ECO:0000313" key="10">
    <source>
        <dbReference type="EMBL" id="ORZ14796.1"/>
    </source>
</evidence>
<keyword evidence="5" id="KW-0460">Magnesium</keyword>
<dbReference type="NCBIfam" id="TIGR02251">
    <property type="entry name" value="HIF-SF_euk"/>
    <property type="match status" value="1"/>
</dbReference>
<name>A0A1X2IE45_9FUNG</name>
<dbReference type="Proteomes" id="UP000193560">
    <property type="component" value="Unassembled WGS sequence"/>
</dbReference>
<dbReference type="FunFam" id="3.40.50.1000:FF:000192">
    <property type="entry name" value="CTD small phosphatase-like protein"/>
    <property type="match status" value="1"/>
</dbReference>
<keyword evidence="3" id="KW-0479">Metal-binding</keyword>
<evidence type="ECO:0000256" key="6">
    <source>
        <dbReference type="ARBA" id="ARBA00022912"/>
    </source>
</evidence>
<sequence length="193" mass="22093">MTWLLPPVSDEHIERKCLVLDLDETLVHSSFRIIPNPDFVVPVEIDQQIHNVYVLKRPGVDEFMRKMGEKYEIVVFTASLSKYADPVLDKLDIHRVVKHRLFRESCFNHKGSYVKDLSQLGRDLAATLILDNSPTSYLFHNQCAVPVSTWFNDCHDTELLDLVDFLEDLATVDDVTLILDSALQPPPSLMTTK</sequence>
<keyword evidence="4" id="KW-0378">Hydrolase</keyword>
<comment type="catalytic activity">
    <reaction evidence="8">
        <text>O-phospho-L-threonyl-[protein] + H2O = L-threonyl-[protein] + phosphate</text>
        <dbReference type="Rhea" id="RHEA:47004"/>
        <dbReference type="Rhea" id="RHEA-COMP:11060"/>
        <dbReference type="Rhea" id="RHEA-COMP:11605"/>
        <dbReference type="ChEBI" id="CHEBI:15377"/>
        <dbReference type="ChEBI" id="CHEBI:30013"/>
        <dbReference type="ChEBI" id="CHEBI:43474"/>
        <dbReference type="ChEBI" id="CHEBI:61977"/>
        <dbReference type="EC" id="3.1.3.16"/>
    </reaction>
</comment>
<dbReference type="InterPro" id="IPR023214">
    <property type="entry name" value="HAD_sf"/>
</dbReference>
<organism evidence="10 11">
    <name type="scientific">Absidia repens</name>
    <dbReference type="NCBI Taxonomy" id="90262"/>
    <lineage>
        <taxon>Eukaryota</taxon>
        <taxon>Fungi</taxon>
        <taxon>Fungi incertae sedis</taxon>
        <taxon>Mucoromycota</taxon>
        <taxon>Mucoromycotina</taxon>
        <taxon>Mucoromycetes</taxon>
        <taxon>Mucorales</taxon>
        <taxon>Cunninghamellaceae</taxon>
        <taxon>Absidia</taxon>
    </lineage>
</organism>
<comment type="caution">
    <text evidence="10">The sequence shown here is derived from an EMBL/GenBank/DDBJ whole genome shotgun (WGS) entry which is preliminary data.</text>
</comment>
<gene>
    <name evidence="10" type="ORF">BCR42DRAFT_329224</name>
</gene>
<protein>
    <recommendedName>
        <fullName evidence="2">protein-serine/threonine phosphatase</fullName>
        <ecNumber evidence="2">3.1.3.16</ecNumber>
    </recommendedName>
</protein>
<dbReference type="InterPro" id="IPR036412">
    <property type="entry name" value="HAD-like_sf"/>
</dbReference>
<dbReference type="InterPro" id="IPR011948">
    <property type="entry name" value="Dullard_phosphatase"/>
</dbReference>
<dbReference type="PROSITE" id="PS50969">
    <property type="entry name" value="FCP1"/>
    <property type="match status" value="1"/>
</dbReference>
<dbReference type="InterPro" id="IPR050365">
    <property type="entry name" value="TIM50"/>
</dbReference>
<feature type="domain" description="FCP1 homology" evidence="9">
    <location>
        <begin position="11"/>
        <end position="169"/>
    </location>
</feature>
<dbReference type="EMBL" id="MCGE01000014">
    <property type="protein sequence ID" value="ORZ14796.1"/>
    <property type="molecule type" value="Genomic_DNA"/>
</dbReference>
<dbReference type="OrthoDB" id="277011at2759"/>
<dbReference type="SUPFAM" id="SSF56784">
    <property type="entry name" value="HAD-like"/>
    <property type="match status" value="1"/>
</dbReference>
<comment type="cofactor">
    <cofactor evidence="1">
        <name>Mg(2+)</name>
        <dbReference type="ChEBI" id="CHEBI:18420"/>
    </cofactor>
</comment>
<evidence type="ECO:0000313" key="11">
    <source>
        <dbReference type="Proteomes" id="UP000193560"/>
    </source>
</evidence>
<evidence type="ECO:0000256" key="4">
    <source>
        <dbReference type="ARBA" id="ARBA00022801"/>
    </source>
</evidence>
<dbReference type="GO" id="GO:0046872">
    <property type="term" value="F:metal ion binding"/>
    <property type="evidence" value="ECO:0007669"/>
    <property type="project" value="UniProtKB-KW"/>
</dbReference>
<dbReference type="SMART" id="SM00577">
    <property type="entry name" value="CPDc"/>
    <property type="match status" value="1"/>
</dbReference>
<dbReference type="PANTHER" id="PTHR12210">
    <property type="entry name" value="DULLARD PROTEIN PHOSPHATASE"/>
    <property type="match status" value="1"/>
</dbReference>